<dbReference type="Pfam" id="PF13190">
    <property type="entry name" value="PDGLE"/>
    <property type="match status" value="1"/>
</dbReference>
<comment type="subcellular location">
    <subcellularLocation>
        <location evidence="1">Cell membrane</location>
        <topology evidence="1">Multi-pass membrane protein</topology>
    </subcellularLocation>
</comment>
<proteinExistence type="predicted"/>
<evidence type="ECO:0000256" key="1">
    <source>
        <dbReference type="ARBA" id="ARBA00004651"/>
    </source>
</evidence>
<evidence type="ECO:0000313" key="10">
    <source>
        <dbReference type="Proteomes" id="UP000674234"/>
    </source>
</evidence>
<dbReference type="AlphaFoldDB" id="A0A940WJ76"/>
<keyword evidence="3" id="KW-1003">Cell membrane</keyword>
<protein>
    <submittedName>
        <fullName evidence="9">Energy-coupling factor ABC transporter permease</fullName>
    </submittedName>
</protein>
<dbReference type="Gene3D" id="1.10.1760.20">
    <property type="match status" value="1"/>
</dbReference>
<keyword evidence="5 7" id="KW-1133">Transmembrane helix</keyword>
<evidence type="ECO:0000256" key="7">
    <source>
        <dbReference type="SAM" id="Phobius"/>
    </source>
</evidence>
<keyword evidence="6 7" id="KW-0472">Membrane</keyword>
<dbReference type="Proteomes" id="UP000674234">
    <property type="component" value="Unassembled WGS sequence"/>
</dbReference>
<dbReference type="GO" id="GO:0005886">
    <property type="term" value="C:plasma membrane"/>
    <property type="evidence" value="ECO:0007669"/>
    <property type="project" value="UniProtKB-SubCell"/>
</dbReference>
<dbReference type="PANTHER" id="PTHR34229">
    <property type="entry name" value="METAL TRANSPORT PROTEIN HI_1621-RELATED"/>
    <property type="match status" value="1"/>
</dbReference>
<accession>A0A940WJ76</accession>
<dbReference type="EMBL" id="JAFCNB010000006">
    <property type="protein sequence ID" value="MBP2704927.1"/>
    <property type="molecule type" value="Genomic_DNA"/>
</dbReference>
<evidence type="ECO:0000256" key="2">
    <source>
        <dbReference type="ARBA" id="ARBA00022448"/>
    </source>
</evidence>
<feature type="transmembrane region" description="Helical" evidence="7">
    <location>
        <begin position="159"/>
        <end position="186"/>
    </location>
</feature>
<dbReference type="InterPro" id="IPR002751">
    <property type="entry name" value="CbiM/NikMN"/>
</dbReference>
<evidence type="ECO:0000256" key="6">
    <source>
        <dbReference type="ARBA" id="ARBA00023136"/>
    </source>
</evidence>
<comment type="caution">
    <text evidence="9">The sequence shown here is derived from an EMBL/GenBank/DDBJ whole genome shotgun (WGS) entry which is preliminary data.</text>
</comment>
<feature type="transmembrane region" description="Helical" evidence="7">
    <location>
        <begin position="270"/>
        <end position="289"/>
    </location>
</feature>
<dbReference type="InterPro" id="IPR025937">
    <property type="entry name" value="PDGLE_dom"/>
</dbReference>
<feature type="transmembrane region" description="Helical" evidence="7">
    <location>
        <begin position="64"/>
        <end position="82"/>
    </location>
</feature>
<evidence type="ECO:0000313" key="9">
    <source>
        <dbReference type="EMBL" id="MBP2704927.1"/>
    </source>
</evidence>
<evidence type="ECO:0000256" key="4">
    <source>
        <dbReference type="ARBA" id="ARBA00022692"/>
    </source>
</evidence>
<dbReference type="GO" id="GO:0000041">
    <property type="term" value="P:transition metal ion transport"/>
    <property type="evidence" value="ECO:0007669"/>
    <property type="project" value="InterPro"/>
</dbReference>
<evidence type="ECO:0000259" key="8">
    <source>
        <dbReference type="Pfam" id="PF13190"/>
    </source>
</evidence>
<evidence type="ECO:0000256" key="5">
    <source>
        <dbReference type="ARBA" id="ARBA00022989"/>
    </source>
</evidence>
<sequence length="367" mass="37224">MICNSNSVSYSGSRSTELEGQAVHVPDGFFDVPVSVGAGVLATGALSVCLRGARRELDDRTAPMAGLVAAFIFAVQMLNFPVAAGTSGHLLGGALAAILVGPYTAVLCVAVVLLVQAFFFADGGLTALGVNITLMAVVTTIVGWAVFRLVTRWGPRRRGVIVGASFAAALISVPAAALCFTALFWLGGTAPIEVSSVALAMGGVHLLIGLGEGLITALTVSSVLAVRPDLVYGARGLAAPLVLRTAVGEVTVAAQEPAPARNRGRGPRPILVGGGLVALLLAGVVSFYASSAPDGLNKVAQDKGFNANEKAQPLENGPLAGYSVKGVSDERLSGGLAGVAGVGLTVLAGGGVFYVVRRRRRDDRAVA</sequence>
<dbReference type="Pfam" id="PF01891">
    <property type="entry name" value="CbiM"/>
    <property type="match status" value="1"/>
</dbReference>
<feature type="transmembrane region" description="Helical" evidence="7">
    <location>
        <begin position="125"/>
        <end position="147"/>
    </location>
</feature>
<keyword evidence="2" id="KW-0813">Transport</keyword>
<reference evidence="9" key="1">
    <citation type="submission" date="2021-02" db="EMBL/GenBank/DDBJ databases">
        <title>Draft genome sequence of Microbispora sp. RL4-1S isolated from rice leaves in Thailand.</title>
        <authorList>
            <person name="Muangham S."/>
            <person name="Duangmal K."/>
        </authorList>
    </citation>
    <scope>NUCLEOTIDE SEQUENCE</scope>
    <source>
        <strain evidence="9">RL4-1S</strain>
    </source>
</reference>
<name>A0A940WJ76_9ACTN</name>
<keyword evidence="4 7" id="KW-0812">Transmembrane</keyword>
<keyword evidence="10" id="KW-1185">Reference proteome</keyword>
<feature type="transmembrane region" description="Helical" evidence="7">
    <location>
        <begin position="335"/>
        <end position="356"/>
    </location>
</feature>
<dbReference type="PANTHER" id="PTHR34229:SF1">
    <property type="entry name" value="METAL TRANSPORT PROTEIN HI_1621-RELATED"/>
    <property type="match status" value="1"/>
</dbReference>
<feature type="transmembrane region" description="Helical" evidence="7">
    <location>
        <begin position="94"/>
        <end position="119"/>
    </location>
</feature>
<organism evidence="9 10">
    <name type="scientific">Microbispora oryzae</name>
    <dbReference type="NCBI Taxonomy" id="2806554"/>
    <lineage>
        <taxon>Bacteria</taxon>
        <taxon>Bacillati</taxon>
        <taxon>Actinomycetota</taxon>
        <taxon>Actinomycetes</taxon>
        <taxon>Streptosporangiales</taxon>
        <taxon>Streptosporangiaceae</taxon>
        <taxon>Microbispora</taxon>
    </lineage>
</organism>
<feature type="transmembrane region" description="Helical" evidence="7">
    <location>
        <begin position="206"/>
        <end position="226"/>
    </location>
</feature>
<evidence type="ECO:0000256" key="3">
    <source>
        <dbReference type="ARBA" id="ARBA00022475"/>
    </source>
</evidence>
<gene>
    <name evidence="9" type="ORF">JOL79_13990</name>
</gene>
<feature type="domain" description="PDGLE" evidence="8">
    <location>
        <begin position="269"/>
        <end position="358"/>
    </location>
</feature>